<evidence type="ECO:0000256" key="1">
    <source>
        <dbReference type="ARBA" id="ARBA00004571"/>
    </source>
</evidence>
<gene>
    <name evidence="17" type="ORF">SYV04_06365</name>
</gene>
<evidence type="ECO:0000259" key="16">
    <source>
        <dbReference type="Pfam" id="PF08308"/>
    </source>
</evidence>
<evidence type="ECO:0000256" key="6">
    <source>
        <dbReference type="ARBA" id="ARBA00023077"/>
    </source>
</evidence>
<evidence type="ECO:0000256" key="2">
    <source>
        <dbReference type="ARBA" id="ARBA00022448"/>
    </source>
</evidence>
<evidence type="ECO:0000259" key="15">
    <source>
        <dbReference type="Pfam" id="PF07715"/>
    </source>
</evidence>
<dbReference type="Pfam" id="PF08308">
    <property type="entry name" value="PEGA"/>
    <property type="match status" value="2"/>
</dbReference>
<dbReference type="EMBL" id="JAXIVS010000002">
    <property type="protein sequence ID" value="MDY7225997.1"/>
    <property type="molecule type" value="Genomic_DNA"/>
</dbReference>
<evidence type="ECO:0000256" key="3">
    <source>
        <dbReference type="ARBA" id="ARBA00022452"/>
    </source>
</evidence>
<comment type="subcellular location">
    <subcellularLocation>
        <location evidence="1 11">Cell outer membrane</location>
        <topology evidence="1 11">Multi-pass membrane protein</topology>
    </subcellularLocation>
</comment>
<feature type="signal peptide" evidence="13">
    <location>
        <begin position="1"/>
        <end position="22"/>
    </location>
</feature>
<keyword evidence="7 11" id="KW-0472">Membrane</keyword>
<evidence type="ECO:0000256" key="7">
    <source>
        <dbReference type="ARBA" id="ARBA00023136"/>
    </source>
</evidence>
<keyword evidence="5 13" id="KW-0732">Signal</keyword>
<dbReference type="Pfam" id="PF00593">
    <property type="entry name" value="TonB_dep_Rec_b-barrel"/>
    <property type="match status" value="1"/>
</dbReference>
<evidence type="ECO:0000256" key="9">
    <source>
        <dbReference type="ARBA" id="ARBA00023237"/>
    </source>
</evidence>
<dbReference type="PROSITE" id="PS52016">
    <property type="entry name" value="TONB_DEPENDENT_REC_3"/>
    <property type="match status" value="1"/>
</dbReference>
<keyword evidence="3 11" id="KW-1134">Transmembrane beta strand</keyword>
<evidence type="ECO:0000313" key="17">
    <source>
        <dbReference type="EMBL" id="MDY7225997.1"/>
    </source>
</evidence>
<dbReference type="PROSITE" id="PS50005">
    <property type="entry name" value="TPR"/>
    <property type="match status" value="1"/>
</dbReference>
<evidence type="ECO:0000256" key="8">
    <source>
        <dbReference type="ARBA" id="ARBA00023170"/>
    </source>
</evidence>
<keyword evidence="2 11" id="KW-0813">Transport</keyword>
<proteinExistence type="inferred from homology"/>
<comment type="similarity">
    <text evidence="11 12">Belongs to the TonB-dependent receptor family.</text>
</comment>
<reference evidence="17 18" key="1">
    <citation type="submission" date="2023-12" db="EMBL/GenBank/DDBJ databases">
        <title>the genome sequence of Hyalangium sp. s54d21.</title>
        <authorList>
            <person name="Zhang X."/>
        </authorList>
    </citation>
    <scope>NUCLEOTIDE SEQUENCE [LARGE SCALE GENOMIC DNA]</scope>
    <source>
        <strain evidence="18">s54d21</strain>
    </source>
</reference>
<dbReference type="Gene3D" id="1.25.40.10">
    <property type="entry name" value="Tetratricopeptide repeat domain"/>
    <property type="match status" value="1"/>
</dbReference>
<feature type="repeat" description="TPR" evidence="10">
    <location>
        <begin position="29"/>
        <end position="62"/>
    </location>
</feature>
<name>A0ABU5GYQ0_9BACT</name>
<feature type="domain" description="PEGA" evidence="16">
    <location>
        <begin position="115"/>
        <end position="173"/>
    </location>
</feature>
<dbReference type="SUPFAM" id="SSF48452">
    <property type="entry name" value="TPR-like"/>
    <property type="match status" value="1"/>
</dbReference>
<dbReference type="Gene3D" id="2.170.130.10">
    <property type="entry name" value="TonB-dependent receptor, plug domain"/>
    <property type="match status" value="1"/>
</dbReference>
<dbReference type="Proteomes" id="UP001291309">
    <property type="component" value="Unassembled WGS sequence"/>
</dbReference>
<protein>
    <submittedName>
        <fullName evidence="17">TonB-dependent receptor</fullName>
    </submittedName>
</protein>
<dbReference type="SUPFAM" id="SSF56935">
    <property type="entry name" value="Porins"/>
    <property type="match status" value="1"/>
</dbReference>
<evidence type="ECO:0000259" key="14">
    <source>
        <dbReference type="Pfam" id="PF00593"/>
    </source>
</evidence>
<dbReference type="InterPro" id="IPR039426">
    <property type="entry name" value="TonB-dep_rcpt-like"/>
</dbReference>
<accession>A0ABU5GYQ0</accession>
<dbReference type="InterPro" id="IPR036942">
    <property type="entry name" value="Beta-barrel_TonB_sf"/>
</dbReference>
<feature type="domain" description="PEGA" evidence="16">
    <location>
        <begin position="259"/>
        <end position="324"/>
    </location>
</feature>
<dbReference type="Pfam" id="PF07715">
    <property type="entry name" value="Plug"/>
    <property type="match status" value="1"/>
</dbReference>
<evidence type="ECO:0000256" key="11">
    <source>
        <dbReference type="PROSITE-ProRule" id="PRU01360"/>
    </source>
</evidence>
<dbReference type="InterPro" id="IPR000531">
    <property type="entry name" value="Beta-barrel_TonB"/>
</dbReference>
<keyword evidence="18" id="KW-1185">Reference proteome</keyword>
<evidence type="ECO:0000256" key="10">
    <source>
        <dbReference type="PROSITE-ProRule" id="PRU00339"/>
    </source>
</evidence>
<feature type="domain" description="TonB-dependent receptor plug" evidence="15">
    <location>
        <begin position="341"/>
        <end position="449"/>
    </location>
</feature>
<dbReference type="InterPro" id="IPR011990">
    <property type="entry name" value="TPR-like_helical_dom_sf"/>
</dbReference>
<dbReference type="Gene3D" id="2.40.170.20">
    <property type="entry name" value="TonB-dependent receptor, beta-barrel domain"/>
    <property type="match status" value="1"/>
</dbReference>
<evidence type="ECO:0000256" key="4">
    <source>
        <dbReference type="ARBA" id="ARBA00022692"/>
    </source>
</evidence>
<comment type="caution">
    <text evidence="17">The sequence shown here is derived from an EMBL/GenBank/DDBJ whole genome shotgun (WGS) entry which is preliminary data.</text>
</comment>
<evidence type="ECO:0000313" key="18">
    <source>
        <dbReference type="Proteomes" id="UP001291309"/>
    </source>
</evidence>
<keyword evidence="10" id="KW-0802">TPR repeat</keyword>
<dbReference type="RefSeq" id="WP_321544719.1">
    <property type="nucleotide sequence ID" value="NZ_JAXIVS010000002.1"/>
</dbReference>
<dbReference type="InterPro" id="IPR037066">
    <property type="entry name" value="Plug_dom_sf"/>
</dbReference>
<evidence type="ECO:0000256" key="13">
    <source>
        <dbReference type="SAM" id="SignalP"/>
    </source>
</evidence>
<feature type="domain" description="TonB-dependent receptor-like beta-barrel" evidence="14">
    <location>
        <begin position="579"/>
        <end position="855"/>
    </location>
</feature>
<sequence length="961" mass="104371">MTSLRPGLLILSLLLAPCLALANNTADEADVAFELGNEAYAKGNYNEALRSYFNSYRLVPNRNVLFNIARCYEAQNRFNEAYRYYNDLASEALPDEDAVEIRRSLERLRPKVALVRVTTTPEGAEVYIDRIDLGSRGRSPQTLALSPGRHKVMVKKQGYRPAEASVTLSRGKSMPQDFDLTLITGTVELTGTPAGAEVRTSPDGPVLAQVPGKLALTPGQHVLHVRAPGHATAQLVVEVPADGSVNAQVALGPQARPTGRLVVTANRDNASVRVDGKPAGFTPTVVTLPEGDHVLEVESLEVRPLRRTVKVVAEQEVKVHAELRYVPPPVRAASKGLTAVDEAPASTTVLTQEELRSFGWRTLAEALSGVRGFFLSDDRNYTYVGVRGFSPPGDLNNRILILWDGHSMNDVWAGQGYAAHDLSVDLEEVERIEVVRGPGSALYGTGAFFAVINVVPRDSLGTQRNVEVTGTVGALGAAGIHAAGAWEDGEDRSVLVSLATMHASGADITLLGAAAPGEEDTLVQGLDGERAIGGSLRARFGHLTLMAQLHSRVKEIPTGPFDTVVNVQGTQVQDVRGFAEARYERPLNERVSLSLRGAFDLSRYRGYWMYEEDGSDTLRRDTDAGRADWLSAEARVLLSLTETNRLTVGLEGQGQVRVEQESFGGGGEPLPTKTRTLLSLYLMDEWRLHPKVSVSAGLRVDKYLDLDALPITPRLAVIGRPYSNGLTKLVAGRAFRAPTVYELFYDDRLLTQRPAEELDPETISTFELEHSHDLTDELRFTVAGYHNRISNLITLEVDELATPMCGTPQGSVQCIVFKNSRNETLAWGAEAGVHWQPGRYLLVDLSYSYVSLRHASDEVKAARPAHLISGRALLPLGDGQVRLASQATYQSARGAGVGGPENGEAVLLSLGVSGELSRFHYFAGVQNLLDERYVLPVSAETSKAAVPQYGRTFTLQLSGSY</sequence>
<dbReference type="PANTHER" id="PTHR30069:SF29">
    <property type="entry name" value="HEMOGLOBIN AND HEMOGLOBIN-HAPTOGLOBIN-BINDING PROTEIN 1-RELATED"/>
    <property type="match status" value="1"/>
</dbReference>
<dbReference type="PANTHER" id="PTHR30069">
    <property type="entry name" value="TONB-DEPENDENT OUTER MEMBRANE RECEPTOR"/>
    <property type="match status" value="1"/>
</dbReference>
<dbReference type="InterPro" id="IPR012910">
    <property type="entry name" value="Plug_dom"/>
</dbReference>
<keyword evidence="6 12" id="KW-0798">TonB box</keyword>
<keyword evidence="8 17" id="KW-0675">Receptor</keyword>
<dbReference type="InterPro" id="IPR019734">
    <property type="entry name" value="TPR_rpt"/>
</dbReference>
<evidence type="ECO:0000256" key="12">
    <source>
        <dbReference type="RuleBase" id="RU003357"/>
    </source>
</evidence>
<feature type="chain" id="PRO_5045847030" evidence="13">
    <location>
        <begin position="23"/>
        <end position="961"/>
    </location>
</feature>
<keyword evidence="4 11" id="KW-0812">Transmembrane</keyword>
<dbReference type="InterPro" id="IPR013229">
    <property type="entry name" value="PEGA"/>
</dbReference>
<keyword evidence="9 11" id="KW-0998">Cell outer membrane</keyword>
<evidence type="ECO:0000256" key="5">
    <source>
        <dbReference type="ARBA" id="ARBA00022729"/>
    </source>
</evidence>
<organism evidence="17 18">
    <name type="scientific">Hyalangium rubrum</name>
    <dbReference type="NCBI Taxonomy" id="3103134"/>
    <lineage>
        <taxon>Bacteria</taxon>
        <taxon>Pseudomonadati</taxon>
        <taxon>Myxococcota</taxon>
        <taxon>Myxococcia</taxon>
        <taxon>Myxococcales</taxon>
        <taxon>Cystobacterineae</taxon>
        <taxon>Archangiaceae</taxon>
        <taxon>Hyalangium</taxon>
    </lineage>
</organism>